<keyword evidence="2" id="KW-1185">Reference proteome</keyword>
<dbReference type="CDD" id="cd06577">
    <property type="entry name" value="PASTA_pknB"/>
    <property type="match status" value="1"/>
</dbReference>
<proteinExistence type="predicted"/>
<accession>A0A1C6RCR6</accession>
<organism evidence="1 2">
    <name type="scientific">Micromonospora inyonensis</name>
    <dbReference type="NCBI Taxonomy" id="47866"/>
    <lineage>
        <taxon>Bacteria</taxon>
        <taxon>Bacillati</taxon>
        <taxon>Actinomycetota</taxon>
        <taxon>Actinomycetes</taxon>
        <taxon>Micromonosporales</taxon>
        <taxon>Micromonosporaceae</taxon>
        <taxon>Micromonospora</taxon>
    </lineage>
</organism>
<evidence type="ECO:0000313" key="2">
    <source>
        <dbReference type="Proteomes" id="UP000198906"/>
    </source>
</evidence>
<sequence length="237" mass="24713">MPAAAPRRSRPSAIEAQGHVCVRADGQCAWGTGHAVGEVSGQAPAPGNPLPVGTRITLTYYSDQCPLGDYRGQGPDAACNAINASGFACNPVAVLHPTPGVVLAQDPPGGTPRLGTRVTVQYAPWAPVGTVLHGSAYPVGTAIPSPRLVYHYTCAKGGTQCRGLPRNGFYSAVPPGSPTVDSDFTGTPYAVLMTCGTAPGQKRVWRTWNAASPRHYQHVLSEARPAADDSEELGCVW</sequence>
<reference evidence="2" key="1">
    <citation type="submission" date="2016-06" db="EMBL/GenBank/DDBJ databases">
        <authorList>
            <person name="Varghese N."/>
        </authorList>
    </citation>
    <scope>NUCLEOTIDE SEQUENCE [LARGE SCALE GENOMIC DNA]</scope>
    <source>
        <strain evidence="2">DSM 46123</strain>
    </source>
</reference>
<dbReference type="AlphaFoldDB" id="A0A1C6RCR6"/>
<name>A0A1C6RCR6_9ACTN</name>
<protein>
    <recommendedName>
        <fullName evidence="3">PASTA domain-containing protein</fullName>
    </recommendedName>
</protein>
<gene>
    <name evidence="1" type="ORF">GA0074694_0983</name>
</gene>
<dbReference type="EMBL" id="FMHU01000001">
    <property type="protein sequence ID" value="SCL14940.1"/>
    <property type="molecule type" value="Genomic_DNA"/>
</dbReference>
<evidence type="ECO:0008006" key="3">
    <source>
        <dbReference type="Google" id="ProtNLM"/>
    </source>
</evidence>
<dbReference type="Proteomes" id="UP000198906">
    <property type="component" value="Unassembled WGS sequence"/>
</dbReference>
<evidence type="ECO:0000313" key="1">
    <source>
        <dbReference type="EMBL" id="SCL14940.1"/>
    </source>
</evidence>
<dbReference type="InterPro" id="IPR005543">
    <property type="entry name" value="PASTA_dom"/>
</dbReference>